<accession>A0ABT3CHZ4</accession>
<evidence type="ECO:0000313" key="2">
    <source>
        <dbReference type="Proteomes" id="UP001526201"/>
    </source>
</evidence>
<organism evidence="1 2">
    <name type="scientific">Mycolicibacterium komossense</name>
    <dbReference type="NCBI Taxonomy" id="1779"/>
    <lineage>
        <taxon>Bacteria</taxon>
        <taxon>Bacillati</taxon>
        <taxon>Actinomycetota</taxon>
        <taxon>Actinomycetes</taxon>
        <taxon>Mycobacteriales</taxon>
        <taxon>Mycobacteriaceae</taxon>
        <taxon>Mycolicibacterium</taxon>
    </lineage>
</organism>
<name>A0ABT3CHZ4_9MYCO</name>
<keyword evidence="2" id="KW-1185">Reference proteome</keyword>
<dbReference type="EMBL" id="JACKTY010000039">
    <property type="protein sequence ID" value="MCV7229085.1"/>
    <property type="molecule type" value="Genomic_DNA"/>
</dbReference>
<protein>
    <submittedName>
        <fullName evidence="1">Uncharacterized protein</fullName>
    </submittedName>
</protein>
<reference evidence="1 2" key="1">
    <citation type="journal article" date="2022" name="BMC Genomics">
        <title>Comparative genome analysis of mycobacteria focusing on tRNA and non-coding RNA.</title>
        <authorList>
            <person name="Behra P.R.K."/>
            <person name="Pettersson B.M.F."/>
            <person name="Ramesh M."/>
            <person name="Das S."/>
            <person name="Dasgupta S."/>
            <person name="Kirsebom L.A."/>
        </authorList>
    </citation>
    <scope>NUCLEOTIDE SEQUENCE [LARGE SCALE GENOMIC DNA]</scope>
    <source>
        <strain evidence="1 2">DSM 44078</strain>
    </source>
</reference>
<gene>
    <name evidence="1" type="ORF">H7J73_24010</name>
</gene>
<proteinExistence type="predicted"/>
<sequence>MPVTTAKTPSDNVIEHDGMLWKPQRAATSTAEEFIAARGIFKEINCDSRWNPWVRDDRKAEFERAIDVMDQWRRAEPGHRMLTPWQIELRWARQDKARERACTEESREREARKAQYDEDRWTARLALIENQSKLEHEISELAKYQDGPLFPKIVPKRGEELVAELVQSIERRRLEIDRLATVVGDPESIVNQNGWLPTECRDYMLLRYICSREQEVRRLRREIPKPVAPGKRKDRMPADVKRRRLDELLAVPPLTADDMCSECPTPLAEHGWGALPFQRPCPAWPGWGARLRRARKIFETTIRENPPLPAPPAPKPQPLAKIPSGLPIAEITKRLQELQTQFPDAEVRRGRANRWELWPKV</sequence>
<evidence type="ECO:0000313" key="1">
    <source>
        <dbReference type="EMBL" id="MCV7229085.1"/>
    </source>
</evidence>
<dbReference type="RefSeq" id="WP_264070279.1">
    <property type="nucleotide sequence ID" value="NZ_JACKTY010000039.1"/>
</dbReference>
<dbReference type="Proteomes" id="UP001526201">
    <property type="component" value="Unassembled WGS sequence"/>
</dbReference>
<comment type="caution">
    <text evidence="1">The sequence shown here is derived from an EMBL/GenBank/DDBJ whole genome shotgun (WGS) entry which is preliminary data.</text>
</comment>